<dbReference type="SMART" id="SM00283">
    <property type="entry name" value="MA"/>
    <property type="match status" value="1"/>
</dbReference>
<feature type="domain" description="Methyl-accepting transducer" evidence="5">
    <location>
        <begin position="303"/>
        <end position="525"/>
    </location>
</feature>
<keyword evidence="8" id="KW-1185">Reference proteome</keyword>
<name>A0A545TR20_9PROT</name>
<accession>A0A545TR20</accession>
<gene>
    <name evidence="7" type="ORF">FKG95_13210</name>
</gene>
<dbReference type="EMBL" id="VHSH01000004">
    <property type="protein sequence ID" value="TQV79670.1"/>
    <property type="molecule type" value="Genomic_DNA"/>
</dbReference>
<evidence type="ECO:0000256" key="3">
    <source>
        <dbReference type="PROSITE-ProRule" id="PRU00284"/>
    </source>
</evidence>
<dbReference type="PANTHER" id="PTHR32089:SF112">
    <property type="entry name" value="LYSOZYME-LIKE PROTEIN-RELATED"/>
    <property type="match status" value="1"/>
</dbReference>
<dbReference type="CDD" id="cd06225">
    <property type="entry name" value="HAMP"/>
    <property type="match status" value="1"/>
</dbReference>
<dbReference type="PROSITE" id="PS50111">
    <property type="entry name" value="CHEMOTAXIS_TRANSDUC_2"/>
    <property type="match status" value="1"/>
</dbReference>
<evidence type="ECO:0000313" key="8">
    <source>
        <dbReference type="Proteomes" id="UP000315252"/>
    </source>
</evidence>
<dbReference type="Pfam" id="PF00672">
    <property type="entry name" value="HAMP"/>
    <property type="match status" value="1"/>
</dbReference>
<evidence type="ECO:0000259" key="5">
    <source>
        <dbReference type="PROSITE" id="PS50111"/>
    </source>
</evidence>
<dbReference type="PANTHER" id="PTHR32089">
    <property type="entry name" value="METHYL-ACCEPTING CHEMOTAXIS PROTEIN MCPB"/>
    <property type="match status" value="1"/>
</dbReference>
<dbReference type="RefSeq" id="WP_142896850.1">
    <property type="nucleotide sequence ID" value="NZ_ML660055.1"/>
</dbReference>
<keyword evidence="4" id="KW-0472">Membrane</keyword>
<dbReference type="AlphaFoldDB" id="A0A545TR20"/>
<comment type="similarity">
    <text evidence="2">Belongs to the methyl-accepting chemotaxis (MCP) protein family.</text>
</comment>
<evidence type="ECO:0000256" key="1">
    <source>
        <dbReference type="ARBA" id="ARBA00023224"/>
    </source>
</evidence>
<keyword evidence="1 3" id="KW-0807">Transducer</keyword>
<proteinExistence type="inferred from homology"/>
<evidence type="ECO:0000259" key="6">
    <source>
        <dbReference type="PROSITE" id="PS50885"/>
    </source>
</evidence>
<dbReference type="SMART" id="SM00304">
    <property type="entry name" value="HAMP"/>
    <property type="match status" value="1"/>
</dbReference>
<dbReference type="Gene3D" id="1.10.287.950">
    <property type="entry name" value="Methyl-accepting chemotaxis protein"/>
    <property type="match status" value="1"/>
</dbReference>
<dbReference type="OrthoDB" id="8482111at2"/>
<protein>
    <submittedName>
        <fullName evidence="7">HAMP domain-containing protein</fullName>
    </submittedName>
</protein>
<organism evidence="7 8">
    <name type="scientific">Denitrobaculum tricleocarpae</name>
    <dbReference type="NCBI Taxonomy" id="2591009"/>
    <lineage>
        <taxon>Bacteria</taxon>
        <taxon>Pseudomonadati</taxon>
        <taxon>Pseudomonadota</taxon>
        <taxon>Alphaproteobacteria</taxon>
        <taxon>Rhodospirillales</taxon>
        <taxon>Rhodospirillaceae</taxon>
        <taxon>Denitrobaculum</taxon>
    </lineage>
</organism>
<keyword evidence="4" id="KW-1133">Transmembrane helix</keyword>
<evidence type="ECO:0000313" key="7">
    <source>
        <dbReference type="EMBL" id="TQV79670.1"/>
    </source>
</evidence>
<comment type="caution">
    <text evidence="7">The sequence shown here is derived from an EMBL/GenBank/DDBJ whole genome shotgun (WGS) entry which is preliminary data.</text>
</comment>
<dbReference type="InterPro" id="IPR003660">
    <property type="entry name" value="HAMP_dom"/>
</dbReference>
<dbReference type="PROSITE" id="PS50885">
    <property type="entry name" value="HAMP"/>
    <property type="match status" value="1"/>
</dbReference>
<reference evidence="7 8" key="1">
    <citation type="submission" date="2019-06" db="EMBL/GenBank/DDBJ databases">
        <title>Whole genome sequence for Rhodospirillaceae sp. R148.</title>
        <authorList>
            <person name="Wang G."/>
        </authorList>
    </citation>
    <scope>NUCLEOTIDE SEQUENCE [LARGE SCALE GENOMIC DNA]</scope>
    <source>
        <strain evidence="7 8">R148</strain>
    </source>
</reference>
<dbReference type="Pfam" id="PF00015">
    <property type="entry name" value="MCPsignal"/>
    <property type="match status" value="1"/>
</dbReference>
<dbReference type="GO" id="GO:0016020">
    <property type="term" value="C:membrane"/>
    <property type="evidence" value="ECO:0007669"/>
    <property type="project" value="InterPro"/>
</dbReference>
<evidence type="ECO:0000256" key="2">
    <source>
        <dbReference type="ARBA" id="ARBA00029447"/>
    </source>
</evidence>
<feature type="domain" description="HAMP" evidence="6">
    <location>
        <begin position="209"/>
        <end position="262"/>
    </location>
</feature>
<dbReference type="Gene3D" id="6.10.340.10">
    <property type="match status" value="1"/>
</dbReference>
<dbReference type="GO" id="GO:0007165">
    <property type="term" value="P:signal transduction"/>
    <property type="evidence" value="ECO:0007669"/>
    <property type="project" value="UniProtKB-KW"/>
</dbReference>
<dbReference type="InterPro" id="IPR004089">
    <property type="entry name" value="MCPsignal_dom"/>
</dbReference>
<evidence type="ECO:0000256" key="4">
    <source>
        <dbReference type="SAM" id="Phobius"/>
    </source>
</evidence>
<dbReference type="SUPFAM" id="SSF58104">
    <property type="entry name" value="Methyl-accepting chemotaxis protein (MCP) signaling domain"/>
    <property type="match status" value="1"/>
</dbReference>
<feature type="transmembrane region" description="Helical" evidence="4">
    <location>
        <begin position="27"/>
        <end position="48"/>
    </location>
</feature>
<sequence>MSEQQFGLPASSGQQPSQSALTVARKVSLVAALSIALGLVVMVTTNVINERAALVSQGERSFTTITSLLATTVAGGLQWNKAKSITDGYDAFVTAEDSAISNIVTYNRDGQEVTRFKSDKLPSHELPNVDDWAKAAVENGGVYFESTGDHVIIAVQPLNIKKDPVGILAVAWSLEGLNAVVADALKTQVIGAIVAVVLLAGLLAFVTTRMVGRPLAQMTAAMRDLADGQLETDVPARDKRDDIGAMAQAVEVFKQNAIEMRRLEDEQAASKAKAEADKQAAMNAMADAFEASVMAVVDQVADGATSMQTAAQEMSSAAQSTTEQANSVSAASEVTTANVQAVASASEELSSSITEISRRVSESSQIASEAVTQVGQTNEDVEGLSAAARKIGDVISLISDIAEQTNLLALNATIEAARAGEAGKGFAVVAGEVKNLASQTAKATDEISAQIAAMQTATTGAVDAIKNIGGTIAKVDEVAGSIAAAVEQQGAATQEISRNVQEAATGTSEVSVTIAEVTKSADATGTSSSGVLSAAGDLANHSETLRREVDDFLRKVRAA</sequence>
<feature type="transmembrane region" description="Helical" evidence="4">
    <location>
        <begin position="188"/>
        <end position="208"/>
    </location>
</feature>
<dbReference type="Proteomes" id="UP000315252">
    <property type="component" value="Unassembled WGS sequence"/>
</dbReference>
<keyword evidence="4" id="KW-0812">Transmembrane</keyword>